<comment type="subcellular location">
    <subcellularLocation>
        <location evidence="2">Endomembrane system</location>
        <topology evidence="2">Multi-pass membrane protein</topology>
    </subcellularLocation>
</comment>
<proteinExistence type="predicted"/>
<evidence type="ECO:0000256" key="2">
    <source>
        <dbReference type="ARBA" id="ARBA00004127"/>
    </source>
</evidence>
<feature type="transmembrane region" description="Helical" evidence="15">
    <location>
        <begin position="281"/>
        <end position="305"/>
    </location>
</feature>
<dbReference type="SMART" id="SM00184">
    <property type="entry name" value="RING"/>
    <property type="match status" value="1"/>
</dbReference>
<dbReference type="InterPro" id="IPR021319">
    <property type="entry name" value="DUF2921"/>
</dbReference>
<reference evidence="17 18" key="1">
    <citation type="submission" date="2024-04" db="EMBL/GenBank/DDBJ databases">
        <title>Tritrichomonas musculus Genome.</title>
        <authorList>
            <person name="Alves-Ferreira E."/>
            <person name="Grigg M."/>
            <person name="Lorenzi H."/>
            <person name="Galac M."/>
        </authorList>
    </citation>
    <scope>NUCLEOTIDE SEQUENCE [LARGE SCALE GENOMIC DNA]</scope>
    <source>
        <strain evidence="17 18">EAF2021</strain>
    </source>
</reference>
<organism evidence="17 18">
    <name type="scientific">Tritrichomonas musculus</name>
    <dbReference type="NCBI Taxonomy" id="1915356"/>
    <lineage>
        <taxon>Eukaryota</taxon>
        <taxon>Metamonada</taxon>
        <taxon>Parabasalia</taxon>
        <taxon>Tritrichomonadida</taxon>
        <taxon>Tritrichomonadidae</taxon>
        <taxon>Tritrichomonas</taxon>
    </lineage>
</organism>
<protein>
    <recommendedName>
        <fullName evidence="4">RING-type E3 ubiquitin transferase</fullName>
        <ecNumber evidence="4">2.3.2.27</ecNumber>
    </recommendedName>
</protein>
<evidence type="ECO:0000256" key="11">
    <source>
        <dbReference type="ARBA" id="ARBA00022833"/>
    </source>
</evidence>
<dbReference type="Pfam" id="PF13639">
    <property type="entry name" value="zf-RING_2"/>
    <property type="match status" value="1"/>
</dbReference>
<dbReference type="PANTHER" id="PTHR22763">
    <property type="entry name" value="RING ZINC FINGER PROTEIN"/>
    <property type="match status" value="1"/>
</dbReference>
<keyword evidence="12 15" id="KW-1133">Transmembrane helix</keyword>
<keyword evidence="5" id="KW-0808">Transferase</keyword>
<sequence length="621" mass="72313">MSCAHYSRRHFSQFSFEDFIRLDISIDKPVDDISDVSANLTRYINGVKSANRIPYYGISFKDQRFFVLLGTLSKDDEIDWKWARSFFRNYTARLPISNKLNNRKLFFNHQKILPLFYKEYPNHHITFRINTISFTTRKVDLSSLNLSLLNTTSNQRKAKKNADSDVLYYLSRINISPFNLPCFAQGILGEGDDIKMKIAGIEYNSSQYSIEVRLYLVIIGFCLLLSFYAWNSLKNFASTQAHISTISFFSLLLICAYDISICLDFSSTSNMNDCFTPPSRLYLFIFLSQMALYVSMQFPIVYHIFKQQEIMQQQSILETLFEVASFFMICFFTHQLHIKSSMTYLNGSFDSRSKIKSSPFSLNNNDVFSQKSKILSILQNFHKKTFFSFIISCSQFTPQIIKNLMLSQRRGINMKFIFLIGISRLLLFLYTDVYPFNVYETEIVNKNFNHYLDISIEKYNLLPSLFILFQIFFLFFQQRFGPYFFIPKLFSPKTYNYRALKPREGEVCLICQDTINPDEEQTAITPCGHAFHLQCLARWMEEKQQCPICRNPIPPINFDDYAVRSNQSSSQNLNRNQSSIEGFADVVNIPFDGNNNNNADLNNNNSIDNMVDDSASSLLKF</sequence>
<evidence type="ECO:0000256" key="14">
    <source>
        <dbReference type="PROSITE-ProRule" id="PRU00175"/>
    </source>
</evidence>
<evidence type="ECO:0000313" key="17">
    <source>
        <dbReference type="EMBL" id="KAK8866700.1"/>
    </source>
</evidence>
<comment type="pathway">
    <text evidence="3">Protein modification; protein ubiquitination.</text>
</comment>
<keyword evidence="6 15" id="KW-0812">Transmembrane</keyword>
<evidence type="ECO:0000256" key="8">
    <source>
        <dbReference type="ARBA" id="ARBA00022729"/>
    </source>
</evidence>
<evidence type="ECO:0000256" key="9">
    <source>
        <dbReference type="ARBA" id="ARBA00022771"/>
    </source>
</evidence>
<keyword evidence="10" id="KW-0833">Ubl conjugation pathway</keyword>
<evidence type="ECO:0000256" key="12">
    <source>
        <dbReference type="ARBA" id="ARBA00022989"/>
    </source>
</evidence>
<dbReference type="Pfam" id="PF11145">
    <property type="entry name" value="DUF2921"/>
    <property type="match status" value="1"/>
</dbReference>
<feature type="transmembrane region" description="Helical" evidence="15">
    <location>
        <begin position="317"/>
        <end position="338"/>
    </location>
</feature>
<dbReference type="InterPro" id="IPR050731">
    <property type="entry name" value="HRD1_E3_ubiq-ligases"/>
</dbReference>
<dbReference type="PANTHER" id="PTHR22763:SF162">
    <property type="entry name" value="TRANSMEMBRANE E3 UBIQUITIN-PROTEIN LIGASE 1"/>
    <property type="match status" value="1"/>
</dbReference>
<dbReference type="EMBL" id="JAPFFF010000015">
    <property type="protein sequence ID" value="KAK8866700.1"/>
    <property type="molecule type" value="Genomic_DNA"/>
</dbReference>
<accession>A0ABR2IQ60</accession>
<feature type="transmembrane region" description="Helical" evidence="15">
    <location>
        <begin position="212"/>
        <end position="230"/>
    </location>
</feature>
<keyword evidence="11" id="KW-0862">Zinc</keyword>
<keyword evidence="18" id="KW-1185">Reference proteome</keyword>
<feature type="transmembrane region" description="Helical" evidence="15">
    <location>
        <begin position="416"/>
        <end position="439"/>
    </location>
</feature>
<comment type="caution">
    <text evidence="17">The sequence shown here is derived from an EMBL/GenBank/DDBJ whole genome shotgun (WGS) entry which is preliminary data.</text>
</comment>
<evidence type="ECO:0000256" key="6">
    <source>
        <dbReference type="ARBA" id="ARBA00022692"/>
    </source>
</evidence>
<dbReference type="SUPFAM" id="SSF57850">
    <property type="entry name" value="RING/U-box"/>
    <property type="match status" value="1"/>
</dbReference>
<evidence type="ECO:0000256" key="1">
    <source>
        <dbReference type="ARBA" id="ARBA00000900"/>
    </source>
</evidence>
<evidence type="ECO:0000256" key="4">
    <source>
        <dbReference type="ARBA" id="ARBA00012483"/>
    </source>
</evidence>
<keyword evidence="7" id="KW-0479">Metal-binding</keyword>
<evidence type="ECO:0000259" key="16">
    <source>
        <dbReference type="PROSITE" id="PS50089"/>
    </source>
</evidence>
<dbReference type="SMART" id="SM00744">
    <property type="entry name" value="RINGv"/>
    <property type="match status" value="1"/>
</dbReference>
<dbReference type="Gene3D" id="3.30.40.10">
    <property type="entry name" value="Zinc/RING finger domain, C3HC4 (zinc finger)"/>
    <property type="match status" value="1"/>
</dbReference>
<evidence type="ECO:0000256" key="10">
    <source>
        <dbReference type="ARBA" id="ARBA00022786"/>
    </source>
</evidence>
<keyword evidence="9 14" id="KW-0863">Zinc-finger</keyword>
<evidence type="ECO:0000256" key="5">
    <source>
        <dbReference type="ARBA" id="ARBA00022679"/>
    </source>
</evidence>
<feature type="transmembrane region" description="Helical" evidence="15">
    <location>
        <begin position="459"/>
        <end position="476"/>
    </location>
</feature>
<gene>
    <name evidence="17" type="ORF">M9Y10_009667</name>
</gene>
<feature type="domain" description="RING-type" evidence="16">
    <location>
        <begin position="508"/>
        <end position="550"/>
    </location>
</feature>
<evidence type="ECO:0000256" key="15">
    <source>
        <dbReference type="SAM" id="Phobius"/>
    </source>
</evidence>
<evidence type="ECO:0000256" key="13">
    <source>
        <dbReference type="ARBA" id="ARBA00023136"/>
    </source>
</evidence>
<keyword evidence="8" id="KW-0732">Signal</keyword>
<evidence type="ECO:0000256" key="3">
    <source>
        <dbReference type="ARBA" id="ARBA00004906"/>
    </source>
</evidence>
<name>A0ABR2IQ60_9EUKA</name>
<dbReference type="InterPro" id="IPR013083">
    <property type="entry name" value="Znf_RING/FYVE/PHD"/>
</dbReference>
<dbReference type="InterPro" id="IPR001841">
    <property type="entry name" value="Znf_RING"/>
</dbReference>
<evidence type="ECO:0000256" key="7">
    <source>
        <dbReference type="ARBA" id="ARBA00022723"/>
    </source>
</evidence>
<dbReference type="EC" id="2.3.2.27" evidence="4"/>
<evidence type="ECO:0000313" key="18">
    <source>
        <dbReference type="Proteomes" id="UP001470230"/>
    </source>
</evidence>
<dbReference type="InterPro" id="IPR011016">
    <property type="entry name" value="Znf_RING-CH"/>
</dbReference>
<dbReference type="PROSITE" id="PS50089">
    <property type="entry name" value="ZF_RING_2"/>
    <property type="match status" value="1"/>
</dbReference>
<feature type="transmembrane region" description="Helical" evidence="15">
    <location>
        <begin position="242"/>
        <end position="261"/>
    </location>
</feature>
<keyword evidence="13 15" id="KW-0472">Membrane</keyword>
<comment type="catalytic activity">
    <reaction evidence="1">
        <text>S-ubiquitinyl-[E2 ubiquitin-conjugating enzyme]-L-cysteine + [acceptor protein]-L-lysine = [E2 ubiquitin-conjugating enzyme]-L-cysteine + N(6)-ubiquitinyl-[acceptor protein]-L-lysine.</text>
        <dbReference type="EC" id="2.3.2.27"/>
    </reaction>
</comment>
<dbReference type="Proteomes" id="UP001470230">
    <property type="component" value="Unassembled WGS sequence"/>
</dbReference>